<evidence type="ECO:0000256" key="1">
    <source>
        <dbReference type="ARBA" id="ARBA00022583"/>
    </source>
</evidence>
<dbReference type="PROSITE" id="PS51072">
    <property type="entry name" value="MHD"/>
    <property type="match status" value="1"/>
</dbReference>
<feature type="compositionally biased region" description="Polar residues" evidence="3">
    <location>
        <begin position="338"/>
        <end position="352"/>
    </location>
</feature>
<evidence type="ECO:0000256" key="2">
    <source>
        <dbReference type="SAM" id="Coils"/>
    </source>
</evidence>
<evidence type="ECO:0000256" key="3">
    <source>
        <dbReference type="SAM" id="MobiDB-lite"/>
    </source>
</evidence>
<keyword evidence="2" id="KW-0175">Coiled coil</keyword>
<reference evidence="5 6" key="1">
    <citation type="submission" date="2023-01" db="EMBL/GenBank/DDBJ databases">
        <title>Analysis of 21 Apiospora genomes using comparative genomics revels a genus with tremendous synthesis potential of carbohydrate active enzymes and secondary metabolites.</title>
        <authorList>
            <person name="Sorensen T."/>
        </authorList>
    </citation>
    <scope>NUCLEOTIDE SEQUENCE [LARGE SCALE GENOMIC DNA]</scope>
    <source>
        <strain evidence="5 6">CBS 135458</strain>
    </source>
</reference>
<feature type="domain" description="MHD" evidence="4">
    <location>
        <begin position="580"/>
        <end position="846"/>
    </location>
</feature>
<feature type="region of interest" description="Disordered" evidence="3">
    <location>
        <begin position="818"/>
        <end position="845"/>
    </location>
</feature>
<dbReference type="GeneID" id="92097286"/>
<feature type="compositionally biased region" description="Pro residues" evidence="3">
    <location>
        <begin position="264"/>
        <end position="274"/>
    </location>
</feature>
<dbReference type="RefSeq" id="XP_066709184.1">
    <property type="nucleotide sequence ID" value="XM_066864223.1"/>
</dbReference>
<dbReference type="Pfam" id="PF00611">
    <property type="entry name" value="FCH"/>
    <property type="match status" value="1"/>
</dbReference>
<dbReference type="InterPro" id="IPR028565">
    <property type="entry name" value="MHD"/>
</dbReference>
<dbReference type="PANTHER" id="PTHR23065">
    <property type="entry name" value="PROLINE-SERINE-THREONINE PHOSPHATASE INTERACTING PROTEIN 1"/>
    <property type="match status" value="1"/>
</dbReference>
<dbReference type="CDD" id="cd07650">
    <property type="entry name" value="F-BAR_Syp1p_like"/>
    <property type="match status" value="1"/>
</dbReference>
<sequence>MDDSMRVEYPAMLANLQPLQAAQALNDRVKRISKVNIEIADWLQERRKVEEQYVQAMRKLTQFRVPNAQSELGTLQTQWDKIMLSTEAIAMSHHLFAAKVEKDVEVPLRNFHAKKEMQDMTTIQGNLQSMAKELDDAQKKSESVAKKAGKASAAKMDQAASRLESATNQWESQAPFVFESLQALDETRLNQLRDVLTQYGTYEGEQAQQQQSEAESVLNSLLDFNTANEIQAFVAKTTAGRPKLEKRTTVSRQISSAGATSSSPVPPPMPPVPQTPEDSRSVHSGLKEEKGSDNKLRSRIGTMLGRRRQSIHGGFGQLSPPKGPFSRTSKSAHGVSPRASSSNLNESHNRLSSLIERPDMIEESAKPPETNGKSSHEGANGVGGDATAERTSGQLEPSHLNGTNANAARDVSDVSPPPGPPPTQMEAEKDAEGFTIPPTRHDPISEAEREAAGDETEPAFKLSIQKEPVAEEDPEERQAALSKFTNSLSALGMPARKSGTIRGRRDVRNTIYVPAPVSEGSSSSNPFPPTPSLPSAFSKPPTTSALVSEPSVTGTSDTQSIRSGNSLGNHAHFKHPDLHEPGLCSSFMETVSATFERGNIKSAKINGEIAFSYNPEDSASPPTHQTIRINNFPALESIGPNRIFVTNTAPDQPDHFTLDLSHLRPSQPTTGFSYRLHVEEANPPLDHVPLIVSQAWKPQGDKLGLLLQYKLNPGFKFASNDTVMLHNVVIYATYEGRASGAQTKPAGTHLKDKHLVYWRLGDVTLSASQEWQKVVARVVGEGGIEPQPGTVEARWEFISEATLTQDIADITVSRLEESKGKEVELNDDDPFADVGESASSSEEQWHDVSAVRKLVSGKYESLGQ</sequence>
<proteinExistence type="predicted"/>
<feature type="compositionally biased region" description="Polar residues" evidence="3">
    <location>
        <begin position="389"/>
        <end position="406"/>
    </location>
</feature>
<dbReference type="Pfam" id="PF10291">
    <property type="entry name" value="muHD"/>
    <property type="match status" value="1"/>
</dbReference>
<dbReference type="CDD" id="cd09264">
    <property type="entry name" value="AP_Syp1_MHD"/>
    <property type="match status" value="1"/>
</dbReference>
<dbReference type="SUPFAM" id="SSF103657">
    <property type="entry name" value="BAR/IMD domain-like"/>
    <property type="match status" value="1"/>
</dbReference>
<dbReference type="EMBL" id="JAQQWL010000013">
    <property type="protein sequence ID" value="KAK8042331.1"/>
    <property type="molecule type" value="Genomic_DNA"/>
</dbReference>
<dbReference type="Proteomes" id="UP001480595">
    <property type="component" value="Unassembled WGS sequence"/>
</dbReference>
<feature type="compositionally biased region" description="Polar residues" evidence="3">
    <location>
        <begin position="250"/>
        <end position="260"/>
    </location>
</feature>
<keyword evidence="1" id="KW-0254">Endocytosis</keyword>
<organism evidence="5 6">
    <name type="scientific">Apiospora phragmitis</name>
    <dbReference type="NCBI Taxonomy" id="2905665"/>
    <lineage>
        <taxon>Eukaryota</taxon>
        <taxon>Fungi</taxon>
        <taxon>Dikarya</taxon>
        <taxon>Ascomycota</taxon>
        <taxon>Pezizomycotina</taxon>
        <taxon>Sordariomycetes</taxon>
        <taxon>Xylariomycetidae</taxon>
        <taxon>Amphisphaeriales</taxon>
        <taxon>Apiosporaceae</taxon>
        <taxon>Apiospora</taxon>
    </lineage>
</organism>
<dbReference type="Gene3D" id="1.20.1270.60">
    <property type="entry name" value="Arfaptin homology (AH) domain/BAR domain"/>
    <property type="match status" value="1"/>
</dbReference>
<feature type="coiled-coil region" evidence="2">
    <location>
        <begin position="120"/>
        <end position="147"/>
    </location>
</feature>
<keyword evidence="6" id="KW-1185">Reference proteome</keyword>
<gene>
    <name evidence="5" type="ORF">PG994_012814</name>
</gene>
<accession>A0ABR1T6V8</accession>
<feature type="region of interest" description="Disordered" evidence="3">
    <location>
        <begin position="241"/>
        <end position="479"/>
    </location>
</feature>
<feature type="compositionally biased region" description="Basic and acidic residues" evidence="3">
    <location>
        <begin position="277"/>
        <end position="296"/>
    </location>
</feature>
<feature type="compositionally biased region" description="Basic and acidic residues" evidence="3">
    <location>
        <begin position="439"/>
        <end position="452"/>
    </location>
</feature>
<feature type="compositionally biased region" description="Polar residues" evidence="3">
    <location>
        <begin position="540"/>
        <end position="568"/>
    </location>
</feature>
<dbReference type="InterPro" id="IPR027267">
    <property type="entry name" value="AH/BAR_dom_sf"/>
</dbReference>
<comment type="caution">
    <text evidence="5">The sequence shown here is derived from an EMBL/GenBank/DDBJ whole genome shotgun (WGS) entry which is preliminary data.</text>
</comment>
<dbReference type="InterPro" id="IPR001060">
    <property type="entry name" value="FCH_dom"/>
</dbReference>
<evidence type="ECO:0000259" key="4">
    <source>
        <dbReference type="PROSITE" id="PS51072"/>
    </source>
</evidence>
<dbReference type="InterPro" id="IPR049609">
    <property type="entry name" value="Syp1-like_MHD"/>
</dbReference>
<dbReference type="PANTHER" id="PTHR23065:SF54">
    <property type="entry name" value="SUPPRESSOR OF YEAST PROFILIN DELETION"/>
    <property type="match status" value="1"/>
</dbReference>
<dbReference type="SMART" id="SM00055">
    <property type="entry name" value="FCH"/>
    <property type="match status" value="1"/>
</dbReference>
<dbReference type="InterPro" id="IPR018808">
    <property type="entry name" value="Muniscin_C"/>
</dbReference>
<name>A0ABR1T6V8_9PEZI</name>
<feature type="compositionally biased region" description="Basic and acidic residues" evidence="3">
    <location>
        <begin position="356"/>
        <end position="366"/>
    </location>
</feature>
<evidence type="ECO:0000313" key="5">
    <source>
        <dbReference type="EMBL" id="KAK8042331.1"/>
    </source>
</evidence>
<evidence type="ECO:0000313" key="6">
    <source>
        <dbReference type="Proteomes" id="UP001480595"/>
    </source>
</evidence>
<feature type="coiled-coil region" evidence="2">
    <location>
        <begin position="32"/>
        <end position="59"/>
    </location>
</feature>
<protein>
    <submittedName>
        <fullName evidence="5">FCH domain protein</fullName>
    </submittedName>
</protein>
<feature type="region of interest" description="Disordered" evidence="3">
    <location>
        <begin position="515"/>
        <end position="574"/>
    </location>
</feature>